<dbReference type="Pfam" id="PF16123">
    <property type="entry name" value="HAGH_C"/>
    <property type="match status" value="1"/>
</dbReference>
<evidence type="ECO:0000313" key="6">
    <source>
        <dbReference type="Proteomes" id="UP000002630"/>
    </source>
</evidence>
<dbReference type="SUPFAM" id="SSF56281">
    <property type="entry name" value="Metallo-hydrolase/oxidoreductase"/>
    <property type="match status" value="1"/>
</dbReference>
<dbReference type="STRING" id="2880.D7FJP4"/>
<sequence>MLCYFRFAVSNALQGVAASLPGATRVFCGHEYTVSNLQFAKSVEPENSAVLDKLDWSRRVLAKGGYTVPSTISQELKHNPFMRVDETAVREATGSGDSVTAMKRLREMKNSFRPPPENPGRFPVMAATADGGVCEIKMDDSGRLTHIWWQTREQPFMDEFR</sequence>
<proteinExistence type="predicted"/>
<dbReference type="PANTHER" id="PTHR11935:SF94">
    <property type="entry name" value="TENZING NORGAY, ISOFORM C"/>
    <property type="match status" value="1"/>
</dbReference>
<evidence type="ECO:0000313" key="5">
    <source>
        <dbReference type="EMBL" id="CBJ29146.1"/>
    </source>
</evidence>
<dbReference type="InterPro" id="IPR032282">
    <property type="entry name" value="HAGH_C"/>
</dbReference>
<organism evidence="5 6">
    <name type="scientific">Ectocarpus siliculosus</name>
    <name type="common">Brown alga</name>
    <name type="synonym">Conferva siliculosa</name>
    <dbReference type="NCBI Taxonomy" id="2880"/>
    <lineage>
        <taxon>Eukaryota</taxon>
        <taxon>Sar</taxon>
        <taxon>Stramenopiles</taxon>
        <taxon>Ochrophyta</taxon>
        <taxon>PX clade</taxon>
        <taxon>Phaeophyceae</taxon>
        <taxon>Ectocarpales</taxon>
        <taxon>Ectocarpaceae</taxon>
        <taxon>Ectocarpus</taxon>
    </lineage>
</organism>
<feature type="domain" description="Hydroxyacylglutathione hydrolase C-terminal" evidence="4">
    <location>
        <begin position="31"/>
        <end position="112"/>
    </location>
</feature>
<gene>
    <name evidence="5" type="ORF">Esi_0136_0001</name>
</gene>
<dbReference type="GO" id="GO:0004416">
    <property type="term" value="F:hydroxyacylglutathione hydrolase activity"/>
    <property type="evidence" value="ECO:0007669"/>
    <property type="project" value="TreeGrafter"/>
</dbReference>
<dbReference type="eggNOG" id="KOG0813">
    <property type="taxonomic scope" value="Eukaryota"/>
</dbReference>
<evidence type="ECO:0000256" key="1">
    <source>
        <dbReference type="ARBA" id="ARBA00022723"/>
    </source>
</evidence>
<dbReference type="OrthoDB" id="515692at2759"/>
<evidence type="ECO:0000256" key="3">
    <source>
        <dbReference type="ARBA" id="ARBA00022833"/>
    </source>
</evidence>
<protein>
    <submittedName>
        <fullName evidence="5">Hydroxyacylglutathione hydrolase, putative</fullName>
    </submittedName>
</protein>
<keyword evidence="2 5" id="KW-0378">Hydrolase</keyword>
<dbReference type="GO" id="GO:0046872">
    <property type="term" value="F:metal ion binding"/>
    <property type="evidence" value="ECO:0007669"/>
    <property type="project" value="UniProtKB-KW"/>
</dbReference>
<dbReference type="InterPro" id="IPR036866">
    <property type="entry name" value="RibonucZ/Hydroxyglut_hydro"/>
</dbReference>
<accession>D7FJP4</accession>
<dbReference type="Gene3D" id="3.60.15.10">
    <property type="entry name" value="Ribonuclease Z/Hydroxyacylglutathione hydrolase-like"/>
    <property type="match status" value="1"/>
</dbReference>
<dbReference type="AlphaFoldDB" id="D7FJP4"/>
<name>D7FJP4_ECTSI</name>
<dbReference type="PANTHER" id="PTHR11935">
    <property type="entry name" value="BETA LACTAMASE DOMAIN"/>
    <property type="match status" value="1"/>
</dbReference>
<dbReference type="Proteomes" id="UP000002630">
    <property type="component" value="Linkage Group LG16"/>
</dbReference>
<reference evidence="5 6" key="1">
    <citation type="journal article" date="2010" name="Nature">
        <title>The Ectocarpus genome and the independent evolution of multicellularity in brown algae.</title>
        <authorList>
            <person name="Cock J.M."/>
            <person name="Sterck L."/>
            <person name="Rouze P."/>
            <person name="Scornet D."/>
            <person name="Allen A.E."/>
            <person name="Amoutzias G."/>
            <person name="Anthouard V."/>
            <person name="Artiguenave F."/>
            <person name="Aury J.M."/>
            <person name="Badger J.H."/>
            <person name="Beszteri B."/>
            <person name="Billiau K."/>
            <person name="Bonnet E."/>
            <person name="Bothwell J.H."/>
            <person name="Bowler C."/>
            <person name="Boyen C."/>
            <person name="Brownlee C."/>
            <person name="Carrano C.J."/>
            <person name="Charrier B."/>
            <person name="Cho G.Y."/>
            <person name="Coelho S.M."/>
            <person name="Collen J."/>
            <person name="Corre E."/>
            <person name="Da Silva C."/>
            <person name="Delage L."/>
            <person name="Delaroque N."/>
            <person name="Dittami S.M."/>
            <person name="Doulbeau S."/>
            <person name="Elias M."/>
            <person name="Farnham G."/>
            <person name="Gachon C.M."/>
            <person name="Gschloessl B."/>
            <person name="Heesch S."/>
            <person name="Jabbari K."/>
            <person name="Jubin C."/>
            <person name="Kawai H."/>
            <person name="Kimura K."/>
            <person name="Kloareg B."/>
            <person name="Kupper F.C."/>
            <person name="Lang D."/>
            <person name="Le Bail A."/>
            <person name="Leblanc C."/>
            <person name="Lerouge P."/>
            <person name="Lohr M."/>
            <person name="Lopez P.J."/>
            <person name="Martens C."/>
            <person name="Maumus F."/>
            <person name="Michel G."/>
            <person name="Miranda-Saavedra D."/>
            <person name="Morales J."/>
            <person name="Moreau H."/>
            <person name="Motomura T."/>
            <person name="Nagasato C."/>
            <person name="Napoli C.A."/>
            <person name="Nelson D.R."/>
            <person name="Nyvall-Collen P."/>
            <person name="Peters A.F."/>
            <person name="Pommier C."/>
            <person name="Potin P."/>
            <person name="Poulain J."/>
            <person name="Quesneville H."/>
            <person name="Read B."/>
            <person name="Rensing S.A."/>
            <person name="Ritter A."/>
            <person name="Rousvoal S."/>
            <person name="Samanta M."/>
            <person name="Samson G."/>
            <person name="Schroeder D.C."/>
            <person name="Segurens B."/>
            <person name="Strittmatter M."/>
            <person name="Tonon T."/>
            <person name="Tregear J.W."/>
            <person name="Valentin K."/>
            <person name="von Dassow P."/>
            <person name="Yamagishi T."/>
            <person name="Van de Peer Y."/>
            <person name="Wincker P."/>
        </authorList>
    </citation>
    <scope>NUCLEOTIDE SEQUENCE [LARGE SCALE GENOMIC DNA]</scope>
    <source>
        <strain evidence="6">Ec32 / CCAP1310/4</strain>
    </source>
</reference>
<dbReference type="EMBL" id="FN647972">
    <property type="protein sequence ID" value="CBJ29146.1"/>
    <property type="molecule type" value="Genomic_DNA"/>
</dbReference>
<keyword evidence="3" id="KW-0862">Zinc</keyword>
<evidence type="ECO:0000256" key="2">
    <source>
        <dbReference type="ARBA" id="ARBA00022801"/>
    </source>
</evidence>
<evidence type="ECO:0000259" key="4">
    <source>
        <dbReference type="Pfam" id="PF16123"/>
    </source>
</evidence>
<keyword evidence="1" id="KW-0479">Metal-binding</keyword>
<dbReference type="InParanoid" id="D7FJP4"/>
<keyword evidence="6" id="KW-1185">Reference proteome</keyword>
<dbReference type="EMBL" id="FN649741">
    <property type="protein sequence ID" value="CBJ29146.1"/>
    <property type="molecule type" value="Genomic_DNA"/>
</dbReference>